<gene>
    <name evidence="1" type="ORF">CEXT_539231</name>
</gene>
<organism evidence="1 2">
    <name type="scientific">Caerostris extrusa</name>
    <name type="common">Bark spider</name>
    <name type="synonym">Caerostris bankana</name>
    <dbReference type="NCBI Taxonomy" id="172846"/>
    <lineage>
        <taxon>Eukaryota</taxon>
        <taxon>Metazoa</taxon>
        <taxon>Ecdysozoa</taxon>
        <taxon>Arthropoda</taxon>
        <taxon>Chelicerata</taxon>
        <taxon>Arachnida</taxon>
        <taxon>Araneae</taxon>
        <taxon>Araneomorphae</taxon>
        <taxon>Entelegynae</taxon>
        <taxon>Araneoidea</taxon>
        <taxon>Araneidae</taxon>
        <taxon>Caerostris</taxon>
    </lineage>
</organism>
<sequence length="112" mass="13324">MGEDKVDTELVVEVLSNINICSVSELICSRLLSKVEYFSPLSTNKPERTRPQSGRFRDTLFKHLHIWHIYEDERESLSNRKSPITIWIDYLGKLNANDYNIKEEITRIQRRW</sequence>
<evidence type="ECO:0008006" key="3">
    <source>
        <dbReference type="Google" id="ProtNLM"/>
    </source>
</evidence>
<name>A0AAV4TS23_CAEEX</name>
<dbReference type="EMBL" id="BPLR01011614">
    <property type="protein sequence ID" value="GIY47732.1"/>
    <property type="molecule type" value="Genomic_DNA"/>
</dbReference>
<reference evidence="1 2" key="1">
    <citation type="submission" date="2021-06" db="EMBL/GenBank/DDBJ databases">
        <title>Caerostris extrusa draft genome.</title>
        <authorList>
            <person name="Kono N."/>
            <person name="Arakawa K."/>
        </authorList>
    </citation>
    <scope>NUCLEOTIDE SEQUENCE [LARGE SCALE GENOMIC DNA]</scope>
</reference>
<evidence type="ECO:0000313" key="1">
    <source>
        <dbReference type="EMBL" id="GIY47732.1"/>
    </source>
</evidence>
<proteinExistence type="predicted"/>
<dbReference type="AlphaFoldDB" id="A0AAV4TS23"/>
<dbReference type="Proteomes" id="UP001054945">
    <property type="component" value="Unassembled WGS sequence"/>
</dbReference>
<keyword evidence="2" id="KW-1185">Reference proteome</keyword>
<protein>
    <recommendedName>
        <fullName evidence="3">Maturase K</fullName>
    </recommendedName>
</protein>
<accession>A0AAV4TS23</accession>
<comment type="caution">
    <text evidence="1">The sequence shown here is derived from an EMBL/GenBank/DDBJ whole genome shotgun (WGS) entry which is preliminary data.</text>
</comment>
<evidence type="ECO:0000313" key="2">
    <source>
        <dbReference type="Proteomes" id="UP001054945"/>
    </source>
</evidence>